<dbReference type="Proteomes" id="UP000256257">
    <property type="component" value="Unassembled WGS sequence"/>
</dbReference>
<accession>A0A3D9APV3</accession>
<evidence type="ECO:0000313" key="2">
    <source>
        <dbReference type="Proteomes" id="UP000256257"/>
    </source>
</evidence>
<protein>
    <recommendedName>
        <fullName evidence="3">RteC protein</fullName>
    </recommendedName>
</protein>
<dbReference type="EMBL" id="QNVV01000024">
    <property type="protein sequence ID" value="REC43353.1"/>
    <property type="molecule type" value="Genomic_DNA"/>
</dbReference>
<reference evidence="1 2" key="1">
    <citation type="submission" date="2018-06" db="EMBL/GenBank/DDBJ databases">
        <title>Novel Chryseobacterium species.</title>
        <authorList>
            <person name="Newman J."/>
            <person name="Hugo C."/>
            <person name="Oosthuizen L."/>
            <person name="Charimba G."/>
        </authorList>
    </citation>
    <scope>NUCLEOTIDE SEQUENCE [LARGE SCALE GENOMIC DNA]</scope>
    <source>
        <strain evidence="1 2">7_F195</strain>
    </source>
</reference>
<evidence type="ECO:0008006" key="3">
    <source>
        <dbReference type="Google" id="ProtNLM"/>
    </source>
</evidence>
<keyword evidence="2" id="KW-1185">Reference proteome</keyword>
<dbReference type="OrthoDB" id="1237135at2"/>
<dbReference type="AlphaFoldDB" id="A0A3D9APV3"/>
<dbReference type="RefSeq" id="WP_115929942.1">
    <property type="nucleotide sequence ID" value="NZ_QNVV01000024.1"/>
</dbReference>
<sequence>MNPTINNALLIEINKNFTRIVDMDVKSTFKSFQSIYKTQNNEIDFVNLYKYIDFYSELYFSVKKDYEDTKKFKYDKLVEYGFEVLELYNKKADMIDSYKDEFPTIYLHKPWVEKVNKSINDYYKYIADCERTKQQNNFDYISENIFKTFIESALALRANIGYQGHNEKEILRMTSTLRKKLFYIKSRIYNNAETLENIRNTYIDGDSEHLKKFRELIQNIEKSSNDYNVI</sequence>
<proteinExistence type="predicted"/>
<evidence type="ECO:0000313" key="1">
    <source>
        <dbReference type="EMBL" id="REC43353.1"/>
    </source>
</evidence>
<comment type="caution">
    <text evidence="1">The sequence shown here is derived from an EMBL/GenBank/DDBJ whole genome shotgun (WGS) entry which is preliminary data.</text>
</comment>
<name>A0A3D9APV3_9FLAO</name>
<gene>
    <name evidence="1" type="ORF">DRF67_19310</name>
</gene>
<organism evidence="1 2">
    <name type="scientific">Chryseobacterium pennipullorum</name>
    <dbReference type="NCBI Taxonomy" id="2258963"/>
    <lineage>
        <taxon>Bacteria</taxon>
        <taxon>Pseudomonadati</taxon>
        <taxon>Bacteroidota</taxon>
        <taxon>Flavobacteriia</taxon>
        <taxon>Flavobacteriales</taxon>
        <taxon>Weeksellaceae</taxon>
        <taxon>Chryseobacterium group</taxon>
        <taxon>Chryseobacterium</taxon>
    </lineage>
</organism>